<evidence type="ECO:0000256" key="1">
    <source>
        <dbReference type="ARBA" id="ARBA00004613"/>
    </source>
</evidence>
<feature type="signal peptide" evidence="5">
    <location>
        <begin position="1"/>
        <end position="21"/>
    </location>
</feature>
<dbReference type="InterPro" id="IPR035815">
    <property type="entry name" value="NTR_complement_C3"/>
</dbReference>
<dbReference type="Proteomes" id="UP000031443">
    <property type="component" value="Unassembled WGS sequence"/>
</dbReference>
<dbReference type="Pfam" id="PF17790">
    <property type="entry name" value="MG1"/>
    <property type="match status" value="1"/>
</dbReference>
<dbReference type="InterPro" id="IPR002890">
    <property type="entry name" value="MG2"/>
</dbReference>
<evidence type="ECO:0000256" key="2">
    <source>
        <dbReference type="ARBA" id="ARBA00022525"/>
    </source>
</evidence>
<dbReference type="InterPro" id="IPR001599">
    <property type="entry name" value="Macroglobln_a2"/>
</dbReference>
<dbReference type="InterPro" id="IPR011625">
    <property type="entry name" value="A2M_N_BRD"/>
</dbReference>
<dbReference type="FunFam" id="2.60.40.10:FF:000155">
    <property type="entry name" value="complement C3 isoform X1"/>
    <property type="match status" value="1"/>
</dbReference>
<name>M7ANH2_CHEMY</name>
<dbReference type="FunFam" id="1.50.10.20:FF:000008">
    <property type="entry name" value="Complement C3"/>
    <property type="match status" value="1"/>
</dbReference>
<evidence type="ECO:0000313" key="9">
    <source>
        <dbReference type="Proteomes" id="UP000031443"/>
    </source>
</evidence>
<dbReference type="PANTHER" id="PTHR11412">
    <property type="entry name" value="MACROGLOBULIN / COMPLEMENT"/>
    <property type="match status" value="1"/>
</dbReference>
<dbReference type="FunFam" id="2.40.50.120:FF:000013">
    <property type="entry name" value="Complement C3"/>
    <property type="match status" value="1"/>
</dbReference>
<dbReference type="InterPro" id="IPR036595">
    <property type="entry name" value="A-macroglobulin_rcpt-bd_sf"/>
</dbReference>
<dbReference type="CDD" id="cd03583">
    <property type="entry name" value="NTR_complement_C3"/>
    <property type="match status" value="1"/>
</dbReference>
<dbReference type="InterPro" id="IPR019742">
    <property type="entry name" value="MacrogloblnA2_CS"/>
</dbReference>
<dbReference type="SUPFAM" id="SSF48239">
    <property type="entry name" value="Terpenoid cyclases/Protein prenyltransferases"/>
    <property type="match status" value="1"/>
</dbReference>
<accession>M7ANH2</accession>
<dbReference type="eggNOG" id="KOG1366">
    <property type="taxonomic scope" value="Eukaryota"/>
</dbReference>
<dbReference type="PROSITE" id="PS00477">
    <property type="entry name" value="ALPHA_2_MACROGLOBULIN"/>
    <property type="match status" value="1"/>
</dbReference>
<feature type="domain" description="NTR" evidence="7">
    <location>
        <begin position="1425"/>
        <end position="1569"/>
    </location>
</feature>
<keyword evidence="4" id="KW-1015">Disulfide bond</keyword>
<dbReference type="Pfam" id="PF07678">
    <property type="entry name" value="TED_complement"/>
    <property type="match status" value="1"/>
</dbReference>
<dbReference type="SMART" id="SM01419">
    <property type="entry name" value="Thiol-ester_cl"/>
    <property type="match status" value="1"/>
</dbReference>
<dbReference type="FunFam" id="2.60.40.1940:FF:000001">
    <property type="entry name" value="Complement component C3"/>
    <property type="match status" value="1"/>
</dbReference>
<dbReference type="SUPFAM" id="SSF49410">
    <property type="entry name" value="Alpha-macroglobulin receptor domain"/>
    <property type="match status" value="1"/>
</dbReference>
<dbReference type="CDD" id="cd02896">
    <property type="entry name" value="complement_C3_C4_C5"/>
    <property type="match status" value="1"/>
</dbReference>
<dbReference type="SMART" id="SM01361">
    <property type="entry name" value="A2M_recep"/>
    <property type="match status" value="1"/>
</dbReference>
<dbReference type="GO" id="GO:0005615">
    <property type="term" value="C:extracellular space"/>
    <property type="evidence" value="ECO:0007669"/>
    <property type="project" value="InterPro"/>
</dbReference>
<gene>
    <name evidence="8" type="ORF">UY3_16816</name>
</gene>
<dbReference type="PROSITE" id="PS01178">
    <property type="entry name" value="ANAPHYLATOXIN_2"/>
    <property type="match status" value="1"/>
</dbReference>
<dbReference type="Gene3D" id="2.20.130.20">
    <property type="match status" value="1"/>
</dbReference>
<organism evidence="8 9">
    <name type="scientific">Chelonia mydas</name>
    <name type="common">Green sea-turtle</name>
    <name type="synonym">Chelonia agassizi</name>
    <dbReference type="NCBI Taxonomy" id="8469"/>
    <lineage>
        <taxon>Eukaryota</taxon>
        <taxon>Metazoa</taxon>
        <taxon>Chordata</taxon>
        <taxon>Craniata</taxon>
        <taxon>Vertebrata</taxon>
        <taxon>Euteleostomi</taxon>
        <taxon>Archelosauria</taxon>
        <taxon>Testudinata</taxon>
        <taxon>Testudines</taxon>
        <taxon>Cryptodira</taxon>
        <taxon>Durocryptodira</taxon>
        <taxon>Americhelydia</taxon>
        <taxon>Chelonioidea</taxon>
        <taxon>Cheloniidae</taxon>
        <taxon>Chelonia</taxon>
    </lineage>
</organism>
<proteinExistence type="predicted"/>
<dbReference type="Gene3D" id="1.50.10.20">
    <property type="match status" value="1"/>
</dbReference>
<dbReference type="InterPro" id="IPR001134">
    <property type="entry name" value="Netrin_domain"/>
</dbReference>
<dbReference type="EMBL" id="KB583772">
    <property type="protein sequence ID" value="EMP26094.1"/>
    <property type="molecule type" value="Genomic_DNA"/>
</dbReference>
<dbReference type="InterPro" id="IPR018081">
    <property type="entry name" value="Anaphylatoxin_comp_syst"/>
</dbReference>
<keyword evidence="9" id="KW-1185">Reference proteome</keyword>
<dbReference type="FunFam" id="2.60.40.1930:FF:000008">
    <property type="entry name" value="Complement C3"/>
    <property type="match status" value="1"/>
</dbReference>
<dbReference type="Pfam" id="PF00207">
    <property type="entry name" value="A2M"/>
    <property type="match status" value="1"/>
</dbReference>
<dbReference type="SMART" id="SM01360">
    <property type="entry name" value="A2M"/>
    <property type="match status" value="1"/>
</dbReference>
<dbReference type="Gene3D" id="2.60.40.690">
    <property type="entry name" value="Alpha-macroglobulin, receptor-binding domain"/>
    <property type="match status" value="2"/>
</dbReference>
<dbReference type="Pfam" id="PF07677">
    <property type="entry name" value="A2M_recep"/>
    <property type="match status" value="1"/>
</dbReference>
<dbReference type="Gene3D" id="1.20.91.20">
    <property type="entry name" value="Anaphylotoxins (complement system)"/>
    <property type="match status" value="1"/>
</dbReference>
<dbReference type="InterPro" id="IPR013783">
    <property type="entry name" value="Ig-like_fold"/>
</dbReference>
<dbReference type="GO" id="GO:0004866">
    <property type="term" value="F:endopeptidase inhibitor activity"/>
    <property type="evidence" value="ECO:0007669"/>
    <property type="project" value="InterPro"/>
</dbReference>
<dbReference type="Pfam" id="PF01835">
    <property type="entry name" value="MG2"/>
    <property type="match status" value="1"/>
</dbReference>
<dbReference type="Pfam" id="PF21308">
    <property type="entry name" value="C3_CUB2"/>
    <property type="match status" value="1"/>
</dbReference>
<dbReference type="PROSITE" id="PS01177">
    <property type="entry name" value="ANAPHYLATOXIN_1"/>
    <property type="match status" value="1"/>
</dbReference>
<comment type="subcellular location">
    <subcellularLocation>
        <location evidence="1">Secreted</location>
    </subcellularLocation>
</comment>
<feature type="chain" id="PRO_5004079411" evidence="5">
    <location>
        <begin position="22"/>
        <end position="1571"/>
    </location>
</feature>
<dbReference type="InterPro" id="IPR047565">
    <property type="entry name" value="Alpha-macroglob_thiol-ester_cl"/>
</dbReference>
<dbReference type="Gene3D" id="2.60.40.10">
    <property type="entry name" value="Immunoglobulins"/>
    <property type="match status" value="2"/>
</dbReference>
<evidence type="ECO:0000313" key="8">
    <source>
        <dbReference type="EMBL" id="EMP26094.1"/>
    </source>
</evidence>
<dbReference type="InterPro" id="IPR009048">
    <property type="entry name" value="A-macroglobulin_rcpt-bd"/>
</dbReference>
<dbReference type="Gene3D" id="2.60.120.1540">
    <property type="match status" value="1"/>
</dbReference>
<dbReference type="FunFam" id="2.60.40.1930:FF:000006">
    <property type="entry name" value="Complement C3"/>
    <property type="match status" value="1"/>
</dbReference>
<evidence type="ECO:0000256" key="5">
    <source>
        <dbReference type="SAM" id="SignalP"/>
    </source>
</evidence>
<evidence type="ECO:0000259" key="7">
    <source>
        <dbReference type="PROSITE" id="PS50189"/>
    </source>
</evidence>
<protein>
    <submittedName>
        <fullName evidence="8">Complement C3</fullName>
    </submittedName>
</protein>
<dbReference type="SMART" id="SM00643">
    <property type="entry name" value="C345C"/>
    <property type="match status" value="1"/>
</dbReference>
<feature type="domain" description="Anaphylatoxin-like" evidence="6">
    <location>
        <begin position="638"/>
        <end position="673"/>
    </location>
</feature>
<dbReference type="CDD" id="cd00017">
    <property type="entry name" value="ANATO"/>
    <property type="match status" value="1"/>
</dbReference>
<dbReference type="InterPro" id="IPR011626">
    <property type="entry name" value="Alpha-macroglobulin_TED"/>
</dbReference>
<dbReference type="PROSITE" id="PS50189">
    <property type="entry name" value="NTR"/>
    <property type="match status" value="1"/>
</dbReference>
<keyword evidence="3" id="KW-0882">Thioester bond</keyword>
<dbReference type="SUPFAM" id="SSF47686">
    <property type="entry name" value="Anaphylotoxins (complement system)"/>
    <property type="match status" value="1"/>
</dbReference>
<dbReference type="InterPro" id="IPR000020">
    <property type="entry name" value="Anaphylatoxin/fibulin"/>
</dbReference>
<dbReference type="SUPFAM" id="SSF50242">
    <property type="entry name" value="TIMP-like"/>
    <property type="match status" value="1"/>
</dbReference>
<dbReference type="SMART" id="SM01359">
    <property type="entry name" value="A2M_N_2"/>
    <property type="match status" value="1"/>
</dbReference>
<evidence type="ECO:0000256" key="4">
    <source>
        <dbReference type="ARBA" id="ARBA00023157"/>
    </source>
</evidence>
<dbReference type="Gene3D" id="2.60.40.1930">
    <property type="match status" value="3"/>
</dbReference>
<dbReference type="STRING" id="8469.M7ANH2"/>
<dbReference type="InterPro" id="IPR008993">
    <property type="entry name" value="TIMP-like_OB-fold"/>
</dbReference>
<dbReference type="Gene3D" id="1.20.50.70">
    <property type="match status" value="1"/>
</dbReference>
<dbReference type="InterPro" id="IPR048848">
    <property type="entry name" value="C3_CUB2"/>
</dbReference>
<keyword evidence="2" id="KW-0964">Secreted</keyword>
<dbReference type="PANTHER" id="PTHR11412:SF81">
    <property type="entry name" value="COMPLEMENT C3"/>
    <property type="match status" value="1"/>
</dbReference>
<sequence length="1571" mass="177181">MGGSALYLVAVFAFYFPAVSHSQLYSLITPNVLRVESEEKVVVEAHGLNAPIAVTVTVHDFPHKKHVLYQVRTDLNPVNGMMGTAIIKVPTKEIKKDSRQNQYVVVQAKFPQQTLEKVVLVHFHSGYIFIQTDKTIYTPGSTVLYRIFTVGHKLEPVSKTVIVEFETPESIIVKQIPISAPLKSGIFSLNHNLPEIVSLGTWKITARYEDSPQQTFSAQFDVKEYVLPSFEVILEPAEKFLYIDGNEDFRVSITARYLYGKKLDGNAFVLFGVKMDDEKRSIPQSLKRISIEGGDGEATLTRQMLQARFANLHELVGHSLYISVTVLTESGSDMVEAENTGIKIVTSPYQIHFTKTPKYFKPGMPFELMVKTAHPNLPANRQASKSMVAEAYQSQAQSENYLHLAVTASELKPGDNLPVNFHLKSDKPAVLNQIHYFTYIILNKGKIIQVGRQARQEGQNQVTMSLPITPDLIPSFRIVAYYQVGNSEIVADSVWLDIKDTCMGTLVVKGATNEDRRIHEPGTPMKLKLEGDHRAYVGLVAVDKGVYVLNKKHKITQSKIWDSVEKSDIGCTAGSGKNNLGVFTDAGLALETSNRISTAQRTDPECPQPAKRRRRSVQLIEYKAIKTAEYHDRKLKKCCEDGMYENPMGHSCEKRAGYILDTDECKKTFLDCCNHIKTIRDKMQRELHLELARSKISSKTVPIFLKDSITTWEVLAVSLSETKGLCVADPYEITVMKDFFIDLRLPYSVVRNEQVEIRAVLYNYREHEIKVRLELLYNPVFCSASTSKAKYRQILDIKAKSSLAVPLVIVPLQLGSHDIEVKAAVWGSFVSDGVKKKLKVVPEGMRMTKTITSVVLDPSKKGAGNPVAIIVENSIDGANLKHLIVTPSGCGEQNMIGITPPVIATIYLDSTEQWEKIGVERRAEAIKLITQGYTQQMVYKKPDFSYAAFKDRPASTWLTAYVAKVFAMAKKLVPIENQVICGAVKWLILEKQKPDGVFQEDAPVIHGEMVGGYKGAESDVSLTAFVLVALEEAKDICKDQVNSLEGSIIKAADYLAQKYQSLARPYTVALASYALAMVGKLNTEKALMKISKEGNRWEERNARTFNIEGTSYALLALLKMKKYELTSPIVKWLREQNYYGGGYGSTQATIMVFQALAQYQIDIPQHKDLNLDVSILLPRRASPIKYRILHQNALVARTAETKWNEDFTVKAEGTGQGTLTVTTIYNARLREDESQCKKFDLRVSVEEARGVKKPEGAMRSVYIKICIRFLGVVNATMSIIDVSMLTGFSPDMEDLKRLSQGVDRYISKFEIDKAPSDRGTLMIYLDKVSHREDECLQFKAHQFFEVGLIQPASVTVYDYYTIDDRCTKFYHPSNESRLLNKICHGGVCRCAEDDRCTKFYHPSKQSGLFNKLCHGEVCRCAEENCFMQQKIEGPITLNKRMEEACEPGVDYVYKTKLVRTEELGSSDYYIMEILEIIKVGTDENPQGKTRPFISHIKCRESLRLERNKDYLIWGLSTDLWPRKAELSYIIGKDTWIEKWPNEDECQEPDFQNVCQEFLEFSEAMTMFGCPT</sequence>
<dbReference type="InterPro" id="IPR008930">
    <property type="entry name" value="Terpenoid_cyclase/PrenylTrfase"/>
</dbReference>
<dbReference type="Gene3D" id="2.40.50.120">
    <property type="match status" value="1"/>
</dbReference>
<dbReference type="SMART" id="SM00104">
    <property type="entry name" value="ANATO"/>
    <property type="match status" value="1"/>
</dbReference>
<dbReference type="InterPro" id="IPR041425">
    <property type="entry name" value="C3/4/5_MG1"/>
</dbReference>
<evidence type="ECO:0000259" key="6">
    <source>
        <dbReference type="PROSITE" id="PS01178"/>
    </source>
</evidence>
<dbReference type="Gene3D" id="2.60.40.1940">
    <property type="match status" value="1"/>
</dbReference>
<dbReference type="Pfam" id="PF17791">
    <property type="entry name" value="MG3"/>
    <property type="match status" value="1"/>
</dbReference>
<dbReference type="Pfam" id="PF07703">
    <property type="entry name" value="A2M_BRD"/>
    <property type="match status" value="1"/>
</dbReference>
<dbReference type="InterPro" id="IPR018933">
    <property type="entry name" value="Netrin_module_non-TIMP"/>
</dbReference>
<dbReference type="Pfam" id="PF01759">
    <property type="entry name" value="NTR"/>
    <property type="match status" value="1"/>
</dbReference>
<dbReference type="InterPro" id="IPR050473">
    <property type="entry name" value="A2M/Complement_sys"/>
</dbReference>
<dbReference type="Pfam" id="PF01821">
    <property type="entry name" value="ANATO"/>
    <property type="match status" value="1"/>
</dbReference>
<dbReference type="InterPro" id="IPR041555">
    <property type="entry name" value="MG3"/>
</dbReference>
<evidence type="ECO:0000256" key="3">
    <source>
        <dbReference type="ARBA" id="ARBA00022966"/>
    </source>
</evidence>
<dbReference type="Gene3D" id="6.20.50.160">
    <property type="match status" value="1"/>
</dbReference>
<keyword evidence="5" id="KW-0732">Signal</keyword>
<reference evidence="9" key="1">
    <citation type="journal article" date="2013" name="Nat. Genet.">
        <title>The draft genomes of soft-shell turtle and green sea turtle yield insights into the development and evolution of the turtle-specific body plan.</title>
        <authorList>
            <person name="Wang Z."/>
            <person name="Pascual-Anaya J."/>
            <person name="Zadissa A."/>
            <person name="Li W."/>
            <person name="Niimura Y."/>
            <person name="Huang Z."/>
            <person name="Li C."/>
            <person name="White S."/>
            <person name="Xiong Z."/>
            <person name="Fang D."/>
            <person name="Wang B."/>
            <person name="Ming Y."/>
            <person name="Chen Y."/>
            <person name="Zheng Y."/>
            <person name="Kuraku S."/>
            <person name="Pignatelli M."/>
            <person name="Herrero J."/>
            <person name="Beal K."/>
            <person name="Nozawa M."/>
            <person name="Li Q."/>
            <person name="Wang J."/>
            <person name="Zhang H."/>
            <person name="Yu L."/>
            <person name="Shigenobu S."/>
            <person name="Wang J."/>
            <person name="Liu J."/>
            <person name="Flicek P."/>
            <person name="Searle S."/>
            <person name="Wang J."/>
            <person name="Kuratani S."/>
            <person name="Yin Y."/>
            <person name="Aken B."/>
            <person name="Zhang G."/>
            <person name="Irie N."/>
        </authorList>
    </citation>
    <scope>NUCLEOTIDE SEQUENCE [LARGE SCALE GENOMIC DNA]</scope>
</reference>